<dbReference type="Pfam" id="PF09379">
    <property type="entry name" value="FERM_N"/>
    <property type="match status" value="1"/>
</dbReference>
<evidence type="ECO:0000313" key="4">
    <source>
        <dbReference type="WBParaSite" id="GPLIN_000583200"/>
    </source>
</evidence>
<reference evidence="4" key="2">
    <citation type="submission" date="2016-06" db="UniProtKB">
        <authorList>
            <consortium name="WormBaseParasite"/>
        </authorList>
    </citation>
    <scope>IDENTIFICATION</scope>
</reference>
<accession>A0A183BYZ1</accession>
<reference evidence="3" key="1">
    <citation type="submission" date="2014-05" db="EMBL/GenBank/DDBJ databases">
        <title>The genome and life-stage specific transcriptomes of Globodera pallida elucidate key aspects of plant parasitism by a cyst nematode.</title>
        <authorList>
            <person name="Cotton J.A."/>
            <person name="Lilley C.J."/>
            <person name="Jones L.M."/>
            <person name="Kikuchi T."/>
            <person name="Reid A.J."/>
            <person name="Thorpe P."/>
            <person name="Tsai I.J."/>
            <person name="Beasley H."/>
            <person name="Blok V."/>
            <person name="Cock P.J.A."/>
            <person name="Van den Akker S.E."/>
            <person name="Holroyd N."/>
            <person name="Hunt M."/>
            <person name="Mantelin S."/>
            <person name="Naghra H."/>
            <person name="Pain A."/>
            <person name="Palomares-Rius J.E."/>
            <person name="Zarowiecki M."/>
            <person name="Berriman M."/>
            <person name="Jones J.T."/>
            <person name="Urwin P.E."/>
        </authorList>
    </citation>
    <scope>NUCLEOTIDE SEQUENCE [LARGE SCALE GENOMIC DNA]</scope>
    <source>
        <strain evidence="3">Lindley</strain>
    </source>
</reference>
<protein>
    <submittedName>
        <fullName evidence="4">FERM domain-containing protein</fullName>
    </submittedName>
</protein>
<organism evidence="3 4">
    <name type="scientific">Globodera pallida</name>
    <name type="common">Potato cyst nematode worm</name>
    <name type="synonym">Heterodera pallida</name>
    <dbReference type="NCBI Taxonomy" id="36090"/>
    <lineage>
        <taxon>Eukaryota</taxon>
        <taxon>Metazoa</taxon>
        <taxon>Ecdysozoa</taxon>
        <taxon>Nematoda</taxon>
        <taxon>Chromadorea</taxon>
        <taxon>Rhabditida</taxon>
        <taxon>Tylenchina</taxon>
        <taxon>Tylenchomorpha</taxon>
        <taxon>Tylenchoidea</taxon>
        <taxon>Heteroderidae</taxon>
        <taxon>Heteroderinae</taxon>
        <taxon>Globodera</taxon>
    </lineage>
</organism>
<evidence type="ECO:0000313" key="3">
    <source>
        <dbReference type="Proteomes" id="UP000050741"/>
    </source>
</evidence>
<evidence type="ECO:0000259" key="2">
    <source>
        <dbReference type="PROSITE" id="PS50057"/>
    </source>
</evidence>
<dbReference type="Proteomes" id="UP000050741">
    <property type="component" value="Unassembled WGS sequence"/>
</dbReference>
<dbReference type="InterPro" id="IPR029071">
    <property type="entry name" value="Ubiquitin-like_domsf"/>
</dbReference>
<dbReference type="InterPro" id="IPR018979">
    <property type="entry name" value="FERM_N"/>
</dbReference>
<dbReference type="Gene3D" id="3.10.20.90">
    <property type="entry name" value="Phosphatidylinositol 3-kinase Catalytic Subunit, Chain A, domain 1"/>
    <property type="match status" value="1"/>
</dbReference>
<keyword evidence="3" id="KW-1185">Reference proteome</keyword>
<dbReference type="PROSITE" id="PS50057">
    <property type="entry name" value="FERM_3"/>
    <property type="match status" value="1"/>
</dbReference>
<dbReference type="WBParaSite" id="GPLIN_000583200">
    <property type="protein sequence ID" value="GPLIN_000583200"/>
    <property type="gene ID" value="GPLIN_000583200"/>
</dbReference>
<feature type="domain" description="FERM" evidence="2">
    <location>
        <begin position="71"/>
        <end position="114"/>
    </location>
</feature>
<proteinExistence type="predicted"/>
<dbReference type="AlphaFoldDB" id="A0A183BYZ1"/>
<sequence length="114" mass="12402">MAPGGGFLRSLSQRLTGNRAKHRRPPPPAAAAVVTNGVAEHPQQCATTTTTTQQQLPVVASSNFGGGRGVCQCRVQLLDRTYVDVVLPKSAMAKELYDRVFAHMELDERDYFGM</sequence>
<dbReference type="InterPro" id="IPR000299">
    <property type="entry name" value="FERM_domain"/>
</dbReference>
<name>A0A183BYZ1_GLOPA</name>
<feature type="region of interest" description="Disordered" evidence="1">
    <location>
        <begin position="1"/>
        <end position="31"/>
    </location>
</feature>
<dbReference type="SUPFAM" id="SSF54236">
    <property type="entry name" value="Ubiquitin-like"/>
    <property type="match status" value="1"/>
</dbReference>
<evidence type="ECO:0000256" key="1">
    <source>
        <dbReference type="SAM" id="MobiDB-lite"/>
    </source>
</evidence>